<accession>A0A3N4J4L8</accession>
<organism evidence="2 3">
    <name type="scientific">Choiromyces venosus 120613-1</name>
    <dbReference type="NCBI Taxonomy" id="1336337"/>
    <lineage>
        <taxon>Eukaryota</taxon>
        <taxon>Fungi</taxon>
        <taxon>Dikarya</taxon>
        <taxon>Ascomycota</taxon>
        <taxon>Pezizomycotina</taxon>
        <taxon>Pezizomycetes</taxon>
        <taxon>Pezizales</taxon>
        <taxon>Tuberaceae</taxon>
        <taxon>Choiromyces</taxon>
    </lineage>
</organism>
<evidence type="ECO:0000313" key="2">
    <source>
        <dbReference type="EMBL" id="RPA91390.1"/>
    </source>
</evidence>
<keyword evidence="1" id="KW-0812">Transmembrane</keyword>
<gene>
    <name evidence="2" type="ORF">L873DRAFT_1831405</name>
</gene>
<reference evidence="2 3" key="1">
    <citation type="journal article" date="2018" name="Nat. Ecol. Evol.">
        <title>Pezizomycetes genomes reveal the molecular basis of ectomycorrhizal truffle lifestyle.</title>
        <authorList>
            <person name="Murat C."/>
            <person name="Payen T."/>
            <person name="Noel B."/>
            <person name="Kuo A."/>
            <person name="Morin E."/>
            <person name="Chen J."/>
            <person name="Kohler A."/>
            <person name="Krizsan K."/>
            <person name="Balestrini R."/>
            <person name="Da Silva C."/>
            <person name="Montanini B."/>
            <person name="Hainaut M."/>
            <person name="Levati E."/>
            <person name="Barry K.W."/>
            <person name="Belfiori B."/>
            <person name="Cichocki N."/>
            <person name="Clum A."/>
            <person name="Dockter R.B."/>
            <person name="Fauchery L."/>
            <person name="Guy J."/>
            <person name="Iotti M."/>
            <person name="Le Tacon F."/>
            <person name="Lindquist E.A."/>
            <person name="Lipzen A."/>
            <person name="Malagnac F."/>
            <person name="Mello A."/>
            <person name="Molinier V."/>
            <person name="Miyauchi S."/>
            <person name="Poulain J."/>
            <person name="Riccioni C."/>
            <person name="Rubini A."/>
            <person name="Sitrit Y."/>
            <person name="Splivallo R."/>
            <person name="Traeger S."/>
            <person name="Wang M."/>
            <person name="Zifcakova L."/>
            <person name="Wipf D."/>
            <person name="Zambonelli A."/>
            <person name="Paolocci F."/>
            <person name="Nowrousian M."/>
            <person name="Ottonello S."/>
            <person name="Baldrian P."/>
            <person name="Spatafora J.W."/>
            <person name="Henrissat B."/>
            <person name="Nagy L.G."/>
            <person name="Aury J.M."/>
            <person name="Wincker P."/>
            <person name="Grigoriev I.V."/>
            <person name="Bonfante P."/>
            <person name="Martin F.M."/>
        </authorList>
    </citation>
    <scope>NUCLEOTIDE SEQUENCE [LARGE SCALE GENOMIC DNA]</scope>
    <source>
        <strain evidence="2 3">120613-1</strain>
    </source>
</reference>
<sequence length="204" mass="22549">MPPPNTWSHYFLTSRVLHFYVSISVLLVLGTWASVTNFLRTTERGREIEGELAWSRPVESVEKFLAAYRLHAHERSLLVAEIRRRKVEDVDKRGAYRRAHGLGEESRGDAGWGVKLGQERVERGRMIRGLDKDVGVEESPTGGKGGWVEEEIRRAEEEVESAVAAAAAGAGAGSAGEVAEAVVVPVQEVKEEGEKKKGSWWSRG</sequence>
<dbReference type="OrthoDB" id="5397827at2759"/>
<keyword evidence="3" id="KW-1185">Reference proteome</keyword>
<name>A0A3N4J4L8_9PEZI</name>
<dbReference type="Proteomes" id="UP000276215">
    <property type="component" value="Unassembled WGS sequence"/>
</dbReference>
<evidence type="ECO:0000256" key="1">
    <source>
        <dbReference type="SAM" id="Phobius"/>
    </source>
</evidence>
<keyword evidence="1" id="KW-0472">Membrane</keyword>
<dbReference type="EMBL" id="ML120498">
    <property type="protein sequence ID" value="RPA91390.1"/>
    <property type="molecule type" value="Genomic_DNA"/>
</dbReference>
<evidence type="ECO:0000313" key="3">
    <source>
        <dbReference type="Proteomes" id="UP000276215"/>
    </source>
</evidence>
<keyword evidence="1" id="KW-1133">Transmembrane helix</keyword>
<dbReference type="STRING" id="1336337.A0A3N4J4L8"/>
<protein>
    <submittedName>
        <fullName evidence="2">Uncharacterized protein</fullName>
    </submittedName>
</protein>
<proteinExistence type="predicted"/>
<dbReference type="AlphaFoldDB" id="A0A3N4J4L8"/>
<feature type="transmembrane region" description="Helical" evidence="1">
    <location>
        <begin position="20"/>
        <end position="39"/>
    </location>
</feature>